<name>A0A1I6FW86_9FLAO</name>
<accession>A0A1I6FW86</accession>
<dbReference type="Proteomes" id="UP000199534">
    <property type="component" value="Unassembled WGS sequence"/>
</dbReference>
<gene>
    <name evidence="1" type="ORF">SAMN04490243_0786</name>
</gene>
<keyword evidence="2" id="KW-1185">Reference proteome</keyword>
<evidence type="ECO:0000313" key="1">
    <source>
        <dbReference type="EMBL" id="SFR34146.1"/>
    </source>
</evidence>
<evidence type="ECO:0000313" key="2">
    <source>
        <dbReference type="Proteomes" id="UP000199534"/>
    </source>
</evidence>
<protein>
    <submittedName>
        <fullName evidence="1">Uncharacterized protein</fullName>
    </submittedName>
</protein>
<reference evidence="1 2" key="1">
    <citation type="submission" date="2016-10" db="EMBL/GenBank/DDBJ databases">
        <authorList>
            <person name="de Groot N.N."/>
        </authorList>
    </citation>
    <scope>NUCLEOTIDE SEQUENCE [LARGE SCALE GENOMIC DNA]</scope>
    <source>
        <strain evidence="1 2">DSM 21019</strain>
    </source>
</reference>
<dbReference type="EMBL" id="FOYQ01000001">
    <property type="protein sequence ID" value="SFR34146.1"/>
    <property type="molecule type" value="Genomic_DNA"/>
</dbReference>
<proteinExistence type="predicted"/>
<dbReference type="RefSeq" id="WP_092980842.1">
    <property type="nucleotide sequence ID" value="NZ_FOYQ01000001.1"/>
</dbReference>
<dbReference type="STRING" id="400055.SAMN04490243_0786"/>
<dbReference type="OrthoDB" id="121684at2"/>
<dbReference type="AlphaFoldDB" id="A0A1I6FW86"/>
<sequence length="75" mass="8866">MLRFQKSEIPDLPFQKAVKKPIPMRCIQIQEPFQVETLEGLMQGKAGDWLMVGIHGEMYPIDREIFEKTYRLLEE</sequence>
<organism evidence="1 2">
    <name type="scientific">Robiginitalea myxolifaciens</name>
    <dbReference type="NCBI Taxonomy" id="400055"/>
    <lineage>
        <taxon>Bacteria</taxon>
        <taxon>Pseudomonadati</taxon>
        <taxon>Bacteroidota</taxon>
        <taxon>Flavobacteriia</taxon>
        <taxon>Flavobacteriales</taxon>
        <taxon>Flavobacteriaceae</taxon>
        <taxon>Robiginitalea</taxon>
    </lineage>
</organism>